<dbReference type="NCBIfam" id="TIGR00231">
    <property type="entry name" value="small_GTP"/>
    <property type="match status" value="1"/>
</dbReference>
<feature type="non-terminal residue" evidence="3">
    <location>
        <position position="152"/>
    </location>
</feature>
<keyword evidence="2" id="KW-0342">GTP-binding</keyword>
<dbReference type="InterPro" id="IPR003578">
    <property type="entry name" value="Small_GTPase_Rho"/>
</dbReference>
<dbReference type="InterPro" id="IPR001806">
    <property type="entry name" value="Small_GTPase"/>
</dbReference>
<dbReference type="InterPro" id="IPR005225">
    <property type="entry name" value="Small_GTP-bd"/>
</dbReference>
<dbReference type="GO" id="GO:0007264">
    <property type="term" value="P:small GTPase-mediated signal transduction"/>
    <property type="evidence" value="ECO:0007669"/>
    <property type="project" value="InterPro"/>
</dbReference>
<dbReference type="Pfam" id="PF00071">
    <property type="entry name" value="Ras"/>
    <property type="match status" value="1"/>
</dbReference>
<dbReference type="AlphaFoldDB" id="D2HHC2"/>
<gene>
    <name evidence="3" type="ORF">PANDA_010494</name>
</gene>
<dbReference type="Gene3D" id="3.40.50.300">
    <property type="entry name" value="P-loop containing nucleotide triphosphate hydrolases"/>
    <property type="match status" value="1"/>
</dbReference>
<dbReference type="EMBL" id="GL192838">
    <property type="protein sequence ID" value="EFB12882.1"/>
    <property type="molecule type" value="Genomic_DNA"/>
</dbReference>
<sequence length="152" mass="17350">QDEFDKLRPLCYTNTDIFLLCFSVVSPSSFQNVCEKWVPEIRCHCPKAPIILVGTQSDLREDVKVLIELDKCKEKPVPEEAAKLCAEEIKAASYIECSALTQKNLKEVFDAAIVAGIQYSDTQQQPKKSKSRTPDKMKNLSKSWWRKYCCLV</sequence>
<dbReference type="SMART" id="SM00174">
    <property type="entry name" value="RHO"/>
    <property type="match status" value="1"/>
</dbReference>
<dbReference type="SUPFAM" id="SSF52540">
    <property type="entry name" value="P-loop containing nucleoside triphosphate hydrolases"/>
    <property type="match status" value="1"/>
</dbReference>
<proteinExistence type="predicted"/>
<dbReference type="PROSITE" id="PS51419">
    <property type="entry name" value="RAB"/>
    <property type="match status" value="1"/>
</dbReference>
<reference evidence="3" key="1">
    <citation type="journal article" date="2010" name="Nature">
        <title>The sequence and de novo assembly of the giant panda genome.</title>
        <authorList>
            <person name="Li R."/>
            <person name="Fan W."/>
            <person name="Tian G."/>
            <person name="Zhu H."/>
            <person name="He L."/>
            <person name="Cai J."/>
            <person name="Huang Q."/>
            <person name="Cai Q."/>
            <person name="Li B."/>
            <person name="Bai Y."/>
            <person name="Zhang Z."/>
            <person name="Zhang Y."/>
            <person name="Wang W."/>
            <person name="Li J."/>
            <person name="Wei F."/>
            <person name="Li H."/>
            <person name="Jian M."/>
            <person name="Li J."/>
            <person name="Zhang Z."/>
            <person name="Nielsen R."/>
            <person name="Li D."/>
            <person name="Gu W."/>
            <person name="Yang Z."/>
            <person name="Xuan Z."/>
            <person name="Ryder O.A."/>
            <person name="Leung F.C."/>
            <person name="Zhou Y."/>
            <person name="Cao J."/>
            <person name="Sun X."/>
            <person name="Fu Y."/>
            <person name="Fang X."/>
            <person name="Guo X."/>
            <person name="Wang B."/>
            <person name="Hou R."/>
            <person name="Shen F."/>
            <person name="Mu B."/>
            <person name="Ni P."/>
            <person name="Lin R."/>
            <person name="Qian W."/>
            <person name="Wang G."/>
            <person name="Yu C."/>
            <person name="Nie W."/>
            <person name="Wang J."/>
            <person name="Wu Z."/>
            <person name="Liang H."/>
            <person name="Min J."/>
            <person name="Wu Q."/>
            <person name="Cheng S."/>
            <person name="Ruan J."/>
            <person name="Wang M."/>
            <person name="Shi Z."/>
            <person name="Wen M."/>
            <person name="Liu B."/>
            <person name="Ren X."/>
            <person name="Zheng H."/>
            <person name="Dong D."/>
            <person name="Cook K."/>
            <person name="Shan G."/>
            <person name="Zhang H."/>
            <person name="Kosiol C."/>
            <person name="Xie X."/>
            <person name="Lu Z."/>
            <person name="Zheng H."/>
            <person name="Li Y."/>
            <person name="Steiner C.C."/>
            <person name="Lam T.T."/>
            <person name="Lin S."/>
            <person name="Zhang Q."/>
            <person name="Li G."/>
            <person name="Tian J."/>
            <person name="Gong T."/>
            <person name="Liu H."/>
            <person name="Zhang D."/>
            <person name="Fang L."/>
            <person name="Ye C."/>
            <person name="Zhang J."/>
            <person name="Hu W."/>
            <person name="Xu A."/>
            <person name="Ren Y."/>
            <person name="Zhang G."/>
            <person name="Bruford M.W."/>
            <person name="Li Q."/>
            <person name="Ma L."/>
            <person name="Guo Y."/>
            <person name="An N."/>
            <person name="Hu Y."/>
            <person name="Zheng Y."/>
            <person name="Shi Y."/>
            <person name="Li Z."/>
            <person name="Liu Q."/>
            <person name="Chen Y."/>
            <person name="Zhao J."/>
            <person name="Qu N."/>
            <person name="Zhao S."/>
            <person name="Tian F."/>
            <person name="Wang X."/>
            <person name="Wang H."/>
            <person name="Xu L."/>
            <person name="Liu X."/>
            <person name="Vinar T."/>
            <person name="Wang Y."/>
            <person name="Lam T.W."/>
            <person name="Yiu S.M."/>
            <person name="Liu S."/>
            <person name="Zhang H."/>
            <person name="Li D."/>
            <person name="Huang Y."/>
            <person name="Wang X."/>
            <person name="Yang G."/>
            <person name="Jiang Z."/>
            <person name="Wang J."/>
            <person name="Qin N."/>
            <person name="Li L."/>
            <person name="Li J."/>
            <person name="Bolund L."/>
            <person name="Kristiansen K."/>
            <person name="Wong G.K."/>
            <person name="Olson M."/>
            <person name="Zhang X."/>
            <person name="Li S."/>
            <person name="Yang H."/>
            <person name="Wang J."/>
            <person name="Wang J."/>
        </authorList>
    </citation>
    <scope>NUCLEOTIDE SEQUENCE [LARGE SCALE GENOMIC DNA]</scope>
</reference>
<dbReference type="GO" id="GO:0003924">
    <property type="term" value="F:GTPase activity"/>
    <property type="evidence" value="ECO:0007669"/>
    <property type="project" value="InterPro"/>
</dbReference>
<evidence type="ECO:0000256" key="2">
    <source>
        <dbReference type="ARBA" id="ARBA00023134"/>
    </source>
</evidence>
<dbReference type="GO" id="GO:0005525">
    <property type="term" value="F:GTP binding"/>
    <property type="evidence" value="ECO:0007669"/>
    <property type="project" value="UniProtKB-KW"/>
</dbReference>
<evidence type="ECO:0000313" key="3">
    <source>
        <dbReference type="EMBL" id="EFB12882.1"/>
    </source>
</evidence>
<dbReference type="PROSITE" id="PS51421">
    <property type="entry name" value="RAS"/>
    <property type="match status" value="1"/>
</dbReference>
<dbReference type="PRINTS" id="PR00449">
    <property type="entry name" value="RASTRNSFRMNG"/>
</dbReference>
<dbReference type="PROSITE" id="PS51420">
    <property type="entry name" value="RHO"/>
    <property type="match status" value="1"/>
</dbReference>
<feature type="non-terminal residue" evidence="3">
    <location>
        <position position="1"/>
    </location>
</feature>
<dbReference type="InParanoid" id="D2HHC2"/>
<keyword evidence="1" id="KW-0547">Nucleotide-binding</keyword>
<dbReference type="InterPro" id="IPR027417">
    <property type="entry name" value="P-loop_NTPase"/>
</dbReference>
<evidence type="ECO:0000256" key="1">
    <source>
        <dbReference type="ARBA" id="ARBA00022741"/>
    </source>
</evidence>
<evidence type="ECO:0008006" key="4">
    <source>
        <dbReference type="Google" id="ProtNLM"/>
    </source>
</evidence>
<protein>
    <recommendedName>
        <fullName evidence="4">Ras homolog family member U</fullName>
    </recommendedName>
</protein>
<dbReference type="PANTHER" id="PTHR24072">
    <property type="entry name" value="RHO FAMILY GTPASE"/>
    <property type="match status" value="1"/>
</dbReference>
<name>D2HHC2_AILME</name>
<dbReference type="SMART" id="SM00175">
    <property type="entry name" value="RAB"/>
    <property type="match status" value="1"/>
</dbReference>
<accession>D2HHC2</accession>
<dbReference type="HOGENOM" id="CLU_041217_21_7_1"/>
<organism evidence="3">
    <name type="scientific">Ailuropoda melanoleuca</name>
    <name type="common">Giant panda</name>
    <dbReference type="NCBI Taxonomy" id="9646"/>
    <lineage>
        <taxon>Eukaryota</taxon>
        <taxon>Metazoa</taxon>
        <taxon>Chordata</taxon>
        <taxon>Craniata</taxon>
        <taxon>Vertebrata</taxon>
        <taxon>Euteleostomi</taxon>
        <taxon>Mammalia</taxon>
        <taxon>Eutheria</taxon>
        <taxon>Laurasiatheria</taxon>
        <taxon>Carnivora</taxon>
        <taxon>Caniformia</taxon>
        <taxon>Ursidae</taxon>
        <taxon>Ailuropoda</taxon>
    </lineage>
</organism>